<feature type="chain" id="PRO_5038741786" description="DUF4362 domain-containing protein" evidence="1">
    <location>
        <begin position="22"/>
        <end position="152"/>
    </location>
</feature>
<feature type="signal peptide" evidence="1">
    <location>
        <begin position="1"/>
        <end position="21"/>
    </location>
</feature>
<dbReference type="RefSeq" id="WP_095265883.1">
    <property type="nucleotide sequence ID" value="NZ_NPBY01000044.1"/>
</dbReference>
<dbReference type="AlphaFoldDB" id="A0A268ERR7"/>
<name>A0A268ERR7_9BACL</name>
<dbReference type="OrthoDB" id="2645687at2"/>
<evidence type="ECO:0000313" key="3">
    <source>
        <dbReference type="Proteomes" id="UP000215596"/>
    </source>
</evidence>
<protein>
    <recommendedName>
        <fullName evidence="4">DUF4362 domain-containing protein</fullName>
    </recommendedName>
</protein>
<comment type="caution">
    <text evidence="2">The sequence shown here is derived from an EMBL/GenBank/DDBJ whole genome shotgun (WGS) entry which is preliminary data.</text>
</comment>
<accession>A0A268ERR7</accession>
<evidence type="ECO:0000256" key="1">
    <source>
        <dbReference type="SAM" id="SignalP"/>
    </source>
</evidence>
<organism evidence="2 3">
    <name type="scientific">Paenibacillus campinasensis</name>
    <dbReference type="NCBI Taxonomy" id="66347"/>
    <lineage>
        <taxon>Bacteria</taxon>
        <taxon>Bacillati</taxon>
        <taxon>Bacillota</taxon>
        <taxon>Bacilli</taxon>
        <taxon>Bacillales</taxon>
        <taxon>Paenibacillaceae</taxon>
        <taxon>Paenibacillus</taxon>
    </lineage>
</organism>
<gene>
    <name evidence="2" type="ORF">CHH67_14355</name>
</gene>
<evidence type="ECO:0000313" key="2">
    <source>
        <dbReference type="EMBL" id="PAD75820.1"/>
    </source>
</evidence>
<evidence type="ECO:0008006" key="4">
    <source>
        <dbReference type="Google" id="ProtNLM"/>
    </source>
</evidence>
<dbReference type="EMBL" id="NPBY01000044">
    <property type="protein sequence ID" value="PAD75820.1"/>
    <property type="molecule type" value="Genomic_DNA"/>
</dbReference>
<proteinExistence type="predicted"/>
<keyword evidence="1" id="KW-0732">Signal</keyword>
<sequence>MRARWLTVGLCLGLCLTGCTAEGAKKPPVSLESAMQHVYSYSLNEIEPEHVEEVTQWLADAQAEGADGQFFIKSFQDDTSEYAYTYAYAGGYADYEVSFIYTPKDPVSTGKIHIAGTRKDSLAHHFVQIKTVNDLSIMYIVADERLEELLGF</sequence>
<dbReference type="Proteomes" id="UP000215596">
    <property type="component" value="Unassembled WGS sequence"/>
</dbReference>
<reference evidence="2 3" key="1">
    <citation type="submission" date="2017-07" db="EMBL/GenBank/DDBJ databases">
        <title>Isolation and whole genome analysis of endospore-forming bacteria from heroin.</title>
        <authorList>
            <person name="Kalinowski J."/>
            <person name="Ahrens B."/>
            <person name="Al-Dilaimi A."/>
            <person name="Winkler A."/>
            <person name="Wibberg D."/>
            <person name="Schleenbecker U."/>
            <person name="Ruckert C."/>
            <person name="Wolfel R."/>
            <person name="Grass G."/>
        </authorList>
    </citation>
    <scope>NUCLEOTIDE SEQUENCE [LARGE SCALE GENOMIC DNA]</scope>
    <source>
        <strain evidence="2 3">7537-G1</strain>
    </source>
</reference>